<dbReference type="GO" id="GO:0006633">
    <property type="term" value="P:fatty acid biosynthetic process"/>
    <property type="evidence" value="ECO:0007669"/>
    <property type="project" value="UniProtKB-UniRule"/>
</dbReference>
<accession>A0A0X8FEK2</accession>
<dbReference type="KEGG" id="aun:AWM73_04855"/>
<dbReference type="NCBIfam" id="NF005589">
    <property type="entry name" value="PRK07314.1"/>
    <property type="match status" value="1"/>
</dbReference>
<keyword evidence="8" id="KW-0443">Lipid metabolism</keyword>
<dbReference type="GO" id="GO:0005829">
    <property type="term" value="C:cytosol"/>
    <property type="evidence" value="ECO:0007669"/>
    <property type="project" value="TreeGrafter"/>
</dbReference>
<proteinExistence type="inferred from homology"/>
<dbReference type="SUPFAM" id="SSF53901">
    <property type="entry name" value="Thiolase-like"/>
    <property type="match status" value="2"/>
</dbReference>
<evidence type="ECO:0000256" key="12">
    <source>
        <dbReference type="ARBA" id="ARBA00047318"/>
    </source>
</evidence>
<evidence type="ECO:0000256" key="6">
    <source>
        <dbReference type="ARBA" id="ARBA00022679"/>
    </source>
</evidence>
<dbReference type="Pfam" id="PF00109">
    <property type="entry name" value="ketoacyl-synt"/>
    <property type="match status" value="1"/>
</dbReference>
<protein>
    <recommendedName>
        <fullName evidence="4 14">3-oxoacyl-[acyl-carrier-protein] synthase 2</fullName>
        <ecNumber evidence="3 14">2.3.1.179</ecNumber>
    </recommendedName>
</protein>
<dbReference type="AlphaFoldDB" id="A0A0X8FEK2"/>
<keyword evidence="7" id="KW-0276">Fatty acid metabolism</keyword>
<dbReference type="InterPro" id="IPR014031">
    <property type="entry name" value="Ketoacyl_synth_C"/>
</dbReference>
<evidence type="ECO:0000256" key="14">
    <source>
        <dbReference type="PIRNR" id="PIRNR000447"/>
    </source>
</evidence>
<dbReference type="FunFam" id="3.40.47.10:FF:000009">
    <property type="entry name" value="3-oxoacyl-[acyl-carrier-protein] synthase 2"/>
    <property type="match status" value="1"/>
</dbReference>
<evidence type="ECO:0000313" key="18">
    <source>
        <dbReference type="EMBL" id="QPS00795.1"/>
    </source>
</evidence>
<dbReference type="CDD" id="cd00834">
    <property type="entry name" value="KAS_I_II"/>
    <property type="match status" value="1"/>
</dbReference>
<reference evidence="18 19" key="1">
    <citation type="submission" date="2020-12" db="EMBL/GenBank/DDBJ databases">
        <title>FDA dAtabase for Regulatory Grade micrObial Sequences (FDA-ARGOS): Supporting development and validation of Infectious Disease Dx tests.</title>
        <authorList>
            <person name="Sproer C."/>
            <person name="Gronow S."/>
            <person name="Severitt S."/>
            <person name="Schroder I."/>
            <person name="Tallon L."/>
            <person name="Sadzewicz L."/>
            <person name="Zhao X."/>
            <person name="Boylan J."/>
            <person name="Ott S."/>
            <person name="Bowen H."/>
            <person name="Vavikolanu K."/>
            <person name="Mehta A."/>
            <person name="Aluvathingal J."/>
            <person name="Nadendla S."/>
            <person name="Lowell S."/>
            <person name="Myers T."/>
            <person name="Yan Y."/>
            <person name="Sichtig H."/>
        </authorList>
    </citation>
    <scope>NUCLEOTIDE SEQUENCE [LARGE SCALE GENOMIC DNA]</scope>
    <source>
        <strain evidence="18 19">FDAARGOS_911</strain>
    </source>
</reference>
<evidence type="ECO:0000256" key="7">
    <source>
        <dbReference type="ARBA" id="ARBA00022832"/>
    </source>
</evidence>
<comment type="function">
    <text evidence="11 14">Involved in the type II fatty acid elongation cycle. Catalyzes the elongation of a wide range of acyl-ACP by the addition of two carbons from malonyl-ACP to an acyl acceptor. Can efficiently catalyze the conversion of palmitoleoyl-ACP (cis-hexadec-9-enoyl-ACP) to cis-vaccenoyl-ACP (cis-octadec-11-enoyl-ACP), an essential step in the thermal regulation of fatty acid composition.</text>
</comment>
<dbReference type="Proteomes" id="UP000594771">
    <property type="component" value="Chromosome"/>
</dbReference>
<feature type="active site" description="For beta-ketoacyl synthase activity" evidence="15">
    <location>
        <position position="164"/>
    </location>
</feature>
<dbReference type="RefSeq" id="WP_060778330.1">
    <property type="nucleotide sequence ID" value="NZ_CAJHLF010000002.1"/>
</dbReference>
<evidence type="ECO:0000256" key="5">
    <source>
        <dbReference type="ARBA" id="ARBA00022516"/>
    </source>
</evidence>
<dbReference type="PIRSF" id="PIRSF000447">
    <property type="entry name" value="KAS_II"/>
    <property type="match status" value="1"/>
</dbReference>
<evidence type="ECO:0000256" key="1">
    <source>
        <dbReference type="ARBA" id="ARBA00005194"/>
    </source>
</evidence>
<dbReference type="EMBL" id="CP065662">
    <property type="protein sequence ID" value="QPS00795.1"/>
    <property type="molecule type" value="Genomic_DNA"/>
</dbReference>
<evidence type="ECO:0000256" key="3">
    <source>
        <dbReference type="ARBA" id="ARBA00012356"/>
    </source>
</evidence>
<feature type="domain" description="Ketosynthase family 3 (KS3)" evidence="17">
    <location>
        <begin position="3"/>
        <end position="411"/>
    </location>
</feature>
<comment type="similarity">
    <text evidence="2 14 16">Belongs to the thiolase-like superfamily. Beta-ketoacyl-ACP synthases family.</text>
</comment>
<evidence type="ECO:0000256" key="8">
    <source>
        <dbReference type="ARBA" id="ARBA00023098"/>
    </source>
</evidence>
<dbReference type="PROSITE" id="PS00606">
    <property type="entry name" value="KS3_1"/>
    <property type="match status" value="1"/>
</dbReference>
<dbReference type="PANTHER" id="PTHR11712">
    <property type="entry name" value="POLYKETIDE SYNTHASE-RELATED"/>
    <property type="match status" value="1"/>
</dbReference>
<keyword evidence="9 14" id="KW-0275">Fatty acid biosynthesis</keyword>
<dbReference type="PANTHER" id="PTHR11712:SF336">
    <property type="entry name" value="3-OXOACYL-[ACYL-CARRIER-PROTEIN] SYNTHASE, MITOCHONDRIAL"/>
    <property type="match status" value="1"/>
</dbReference>
<dbReference type="Gene3D" id="3.40.47.10">
    <property type="match status" value="2"/>
</dbReference>
<evidence type="ECO:0000259" key="17">
    <source>
        <dbReference type="PROSITE" id="PS52004"/>
    </source>
</evidence>
<evidence type="ECO:0000256" key="10">
    <source>
        <dbReference type="ARBA" id="ARBA00023315"/>
    </source>
</evidence>
<keyword evidence="10 14" id="KW-0012">Acyltransferase</keyword>
<dbReference type="InterPro" id="IPR016039">
    <property type="entry name" value="Thiolase-like"/>
</dbReference>
<dbReference type="OrthoDB" id="9808669at2"/>
<dbReference type="InterPro" id="IPR017568">
    <property type="entry name" value="3-oxoacyl-ACP_synth-2"/>
</dbReference>
<dbReference type="EC" id="2.3.1.179" evidence="3 14"/>
<evidence type="ECO:0000256" key="4">
    <source>
        <dbReference type="ARBA" id="ARBA00014657"/>
    </source>
</evidence>
<dbReference type="Pfam" id="PF02801">
    <property type="entry name" value="Ketoacyl-synt_C"/>
    <property type="match status" value="1"/>
</dbReference>
<dbReference type="InterPro" id="IPR018201">
    <property type="entry name" value="Ketoacyl_synth_AS"/>
</dbReference>
<evidence type="ECO:0000256" key="11">
    <source>
        <dbReference type="ARBA" id="ARBA00024006"/>
    </source>
</evidence>
<dbReference type="NCBIfam" id="TIGR03150">
    <property type="entry name" value="fabF"/>
    <property type="match status" value="1"/>
</dbReference>
<dbReference type="SMART" id="SM00825">
    <property type="entry name" value="PKS_KS"/>
    <property type="match status" value="1"/>
</dbReference>
<comment type="pathway">
    <text evidence="1 14">Lipid metabolism; fatty acid biosynthesis.</text>
</comment>
<keyword evidence="6 14" id="KW-0808">Transferase</keyword>
<dbReference type="GeneID" id="35767037"/>
<sequence length="414" mass="43673">MNTRRVVVTGLGAVTPIGNNVSDFWKNLKAGKHGFAPITQFDASDTGVTLAAEVKNFNPKDYLDRKSVKRMDPYAHYGVVASMEAVKDAGLDTHNMNTERFGVYFGTGIGGVQEIERGVKKSVERGPKRVNPLFVPMAISNMGAANISMQLGLHGPALTMVTACASANNAIGEAFRYIKHGYADYMLAGGGESAICEIAIAGFANLTALSLSTDPDRASIPFDKERNGFVMGEGAGMLVLESLESAQKRGAKIYGEIVGYGQSSDAYHLTAPTPEGLGAKAAIEQALAEADLSVNDVDYINAHGTSTPANDRAETMAIKLAFGEELAHKIPVSSTKSALGHLLGAAGAVEAIACLKGMEESYVPATLNYQVSDPDCDLDYVPNEGRSQAINVAISNTLGFGGHNTVLCMKKVSD</sequence>
<evidence type="ECO:0000256" key="16">
    <source>
        <dbReference type="RuleBase" id="RU003694"/>
    </source>
</evidence>
<evidence type="ECO:0000256" key="9">
    <source>
        <dbReference type="ARBA" id="ARBA00023160"/>
    </source>
</evidence>
<organism evidence="18 19">
    <name type="scientific">Aerococcus urinae</name>
    <dbReference type="NCBI Taxonomy" id="1376"/>
    <lineage>
        <taxon>Bacteria</taxon>
        <taxon>Bacillati</taxon>
        <taxon>Bacillota</taxon>
        <taxon>Bacilli</taxon>
        <taxon>Lactobacillales</taxon>
        <taxon>Aerococcaceae</taxon>
        <taxon>Aerococcus</taxon>
    </lineage>
</organism>
<evidence type="ECO:0000256" key="13">
    <source>
        <dbReference type="ARBA" id="ARBA00047659"/>
    </source>
</evidence>
<dbReference type="PROSITE" id="PS52004">
    <property type="entry name" value="KS3_2"/>
    <property type="match status" value="1"/>
</dbReference>
<comment type="catalytic activity">
    <reaction evidence="12 14">
        <text>(9Z)-hexadecenoyl-[ACP] + malonyl-[ACP] + H(+) = 3-oxo-(11Z)-octadecenoyl-[ACP] + holo-[ACP] + CO2</text>
        <dbReference type="Rhea" id="RHEA:55040"/>
        <dbReference type="Rhea" id="RHEA-COMP:9623"/>
        <dbReference type="Rhea" id="RHEA-COMP:9685"/>
        <dbReference type="Rhea" id="RHEA-COMP:10800"/>
        <dbReference type="Rhea" id="RHEA-COMP:14074"/>
        <dbReference type="ChEBI" id="CHEBI:15378"/>
        <dbReference type="ChEBI" id="CHEBI:16526"/>
        <dbReference type="ChEBI" id="CHEBI:64479"/>
        <dbReference type="ChEBI" id="CHEBI:78449"/>
        <dbReference type="ChEBI" id="CHEBI:83989"/>
        <dbReference type="ChEBI" id="CHEBI:138538"/>
        <dbReference type="EC" id="2.3.1.179"/>
    </reaction>
</comment>
<evidence type="ECO:0000313" key="19">
    <source>
        <dbReference type="Proteomes" id="UP000594771"/>
    </source>
</evidence>
<gene>
    <name evidence="18" type="primary">fabF</name>
    <name evidence="18" type="ORF">I6G68_05200</name>
</gene>
<dbReference type="GO" id="GO:0004315">
    <property type="term" value="F:3-oxoacyl-[acyl-carrier-protein] synthase activity"/>
    <property type="evidence" value="ECO:0007669"/>
    <property type="project" value="UniProtKB-UniRule"/>
</dbReference>
<dbReference type="InterPro" id="IPR020841">
    <property type="entry name" value="PKS_Beta-ketoAc_synthase_dom"/>
</dbReference>
<dbReference type="InterPro" id="IPR014030">
    <property type="entry name" value="Ketoacyl_synth_N"/>
</dbReference>
<keyword evidence="5 14" id="KW-0444">Lipid biosynthesis</keyword>
<name>A0A0X8FEK2_9LACT</name>
<dbReference type="UniPathway" id="UPA00094"/>
<comment type="catalytic activity">
    <reaction evidence="13 14">
        <text>a fatty acyl-[ACP] + malonyl-[ACP] + H(+) = a 3-oxoacyl-[ACP] + holo-[ACP] + CO2</text>
        <dbReference type="Rhea" id="RHEA:22836"/>
        <dbReference type="Rhea" id="RHEA-COMP:9623"/>
        <dbReference type="Rhea" id="RHEA-COMP:9685"/>
        <dbReference type="Rhea" id="RHEA-COMP:9916"/>
        <dbReference type="Rhea" id="RHEA-COMP:14125"/>
        <dbReference type="ChEBI" id="CHEBI:15378"/>
        <dbReference type="ChEBI" id="CHEBI:16526"/>
        <dbReference type="ChEBI" id="CHEBI:64479"/>
        <dbReference type="ChEBI" id="CHEBI:78449"/>
        <dbReference type="ChEBI" id="CHEBI:78776"/>
        <dbReference type="ChEBI" id="CHEBI:138651"/>
    </reaction>
</comment>
<evidence type="ECO:0000256" key="2">
    <source>
        <dbReference type="ARBA" id="ARBA00008467"/>
    </source>
</evidence>
<evidence type="ECO:0000256" key="15">
    <source>
        <dbReference type="PIRSR" id="PIRSR000447-1"/>
    </source>
</evidence>
<dbReference type="InterPro" id="IPR000794">
    <property type="entry name" value="Beta-ketoacyl_synthase"/>
</dbReference>